<dbReference type="SUPFAM" id="SSF53474">
    <property type="entry name" value="alpha/beta-Hydrolases"/>
    <property type="match status" value="1"/>
</dbReference>
<dbReference type="Gene3D" id="3.40.50.1820">
    <property type="entry name" value="alpha/beta hydrolase"/>
    <property type="match status" value="1"/>
</dbReference>
<organism evidence="3">
    <name type="scientific">marine metagenome</name>
    <dbReference type="NCBI Taxonomy" id="408172"/>
    <lineage>
        <taxon>unclassified sequences</taxon>
        <taxon>metagenomes</taxon>
        <taxon>ecological metagenomes</taxon>
    </lineage>
</organism>
<dbReference type="InterPro" id="IPR050300">
    <property type="entry name" value="GDXG_lipolytic_enzyme"/>
</dbReference>
<dbReference type="AlphaFoldDB" id="A0A381MYJ5"/>
<accession>A0A381MYJ5</accession>
<sequence length="347" mass="37356">MAHGKIPEDPRIDPRIKALFGSFPEIVTEDAGSREEMLAEANSDEAKAREQAMQAFFEMCDNEDIAPSEGISINTHTVTSEPDANSINIQFIRPTTDDQLPCVYYIHGGGMQSMSCYYGNYRAWGKIIAAQGVAVAMVDFRNALMPSSVPEVAPFPAGLNDCVSGVKWVAANAATLGIDPKQIVIAGESGGGNLTLATGMQLLRDGDIDLITGLYALCPYIAGIWPLPENPSSIENNGILLDLHNNQGAMAYGIEQLEARNPLAWPGFATAEDVRGLPPTVISVNECDPLRDEGINFYRLLLSAGVKANCRQVMGTIHGTEIFPISCPEISRETGRSIADFCKGTTM</sequence>
<dbReference type="EMBL" id="UINC01000011">
    <property type="protein sequence ID" value="SUZ47329.1"/>
    <property type="molecule type" value="Genomic_DNA"/>
</dbReference>
<dbReference type="GO" id="GO:0016787">
    <property type="term" value="F:hydrolase activity"/>
    <property type="evidence" value="ECO:0007669"/>
    <property type="project" value="UniProtKB-KW"/>
</dbReference>
<dbReference type="PANTHER" id="PTHR48081:SF8">
    <property type="entry name" value="ALPHA_BETA HYDROLASE FOLD-3 DOMAIN-CONTAINING PROTEIN-RELATED"/>
    <property type="match status" value="1"/>
</dbReference>
<proteinExistence type="predicted"/>
<protein>
    <recommendedName>
        <fullName evidence="2">Alpha/beta hydrolase fold-3 domain-containing protein</fullName>
    </recommendedName>
</protein>
<gene>
    <name evidence="3" type="ORF">METZ01_LOCUS183</name>
</gene>
<name>A0A381MYJ5_9ZZZZ</name>
<dbReference type="PANTHER" id="PTHR48081">
    <property type="entry name" value="AB HYDROLASE SUPERFAMILY PROTEIN C4A8.06C"/>
    <property type="match status" value="1"/>
</dbReference>
<evidence type="ECO:0000313" key="3">
    <source>
        <dbReference type="EMBL" id="SUZ47329.1"/>
    </source>
</evidence>
<dbReference type="InterPro" id="IPR029058">
    <property type="entry name" value="AB_hydrolase_fold"/>
</dbReference>
<keyword evidence="1" id="KW-0378">Hydrolase</keyword>
<reference evidence="3" key="1">
    <citation type="submission" date="2018-05" db="EMBL/GenBank/DDBJ databases">
        <authorList>
            <person name="Lanie J.A."/>
            <person name="Ng W.-L."/>
            <person name="Kazmierczak K.M."/>
            <person name="Andrzejewski T.M."/>
            <person name="Davidsen T.M."/>
            <person name="Wayne K.J."/>
            <person name="Tettelin H."/>
            <person name="Glass J.I."/>
            <person name="Rusch D."/>
            <person name="Podicherti R."/>
            <person name="Tsui H.-C.T."/>
            <person name="Winkler M.E."/>
        </authorList>
    </citation>
    <scope>NUCLEOTIDE SEQUENCE</scope>
</reference>
<evidence type="ECO:0000259" key="2">
    <source>
        <dbReference type="Pfam" id="PF07859"/>
    </source>
</evidence>
<feature type="domain" description="Alpha/beta hydrolase fold-3" evidence="2">
    <location>
        <begin position="103"/>
        <end position="320"/>
    </location>
</feature>
<dbReference type="Pfam" id="PF07859">
    <property type="entry name" value="Abhydrolase_3"/>
    <property type="match status" value="1"/>
</dbReference>
<dbReference type="InterPro" id="IPR013094">
    <property type="entry name" value="AB_hydrolase_3"/>
</dbReference>
<evidence type="ECO:0000256" key="1">
    <source>
        <dbReference type="ARBA" id="ARBA00022801"/>
    </source>
</evidence>